<dbReference type="GO" id="GO:0015171">
    <property type="term" value="F:amino acid transmembrane transporter activity"/>
    <property type="evidence" value="ECO:0007669"/>
    <property type="project" value="TreeGrafter"/>
</dbReference>
<gene>
    <name evidence="7" type="ORF">BET99_05935</name>
</gene>
<evidence type="ECO:0000256" key="3">
    <source>
        <dbReference type="ARBA" id="ARBA00022692"/>
    </source>
</evidence>
<evidence type="ECO:0000256" key="2">
    <source>
        <dbReference type="ARBA" id="ARBA00022475"/>
    </source>
</evidence>
<evidence type="ECO:0000313" key="7">
    <source>
        <dbReference type="EMBL" id="OIR21660.1"/>
    </source>
</evidence>
<name>A0A1J5U6P6_9ARCH</name>
<evidence type="ECO:0008006" key="9">
    <source>
        <dbReference type="Google" id="ProtNLM"/>
    </source>
</evidence>
<keyword evidence="4 6" id="KW-1133">Transmembrane helix</keyword>
<feature type="transmembrane region" description="Helical" evidence="6">
    <location>
        <begin position="107"/>
        <end position="129"/>
    </location>
</feature>
<feature type="transmembrane region" description="Helical" evidence="6">
    <location>
        <begin position="141"/>
        <end position="161"/>
    </location>
</feature>
<dbReference type="Pfam" id="PF01810">
    <property type="entry name" value="LysE"/>
    <property type="match status" value="1"/>
</dbReference>
<feature type="transmembrane region" description="Helical" evidence="6">
    <location>
        <begin position="43"/>
        <end position="64"/>
    </location>
</feature>
<keyword evidence="3 6" id="KW-0812">Transmembrane</keyword>
<dbReference type="InterPro" id="IPR001123">
    <property type="entry name" value="LeuE-type"/>
</dbReference>
<evidence type="ECO:0000256" key="6">
    <source>
        <dbReference type="SAM" id="Phobius"/>
    </source>
</evidence>
<dbReference type="GO" id="GO:0033228">
    <property type="term" value="P:cysteine export across plasma membrane"/>
    <property type="evidence" value="ECO:0007669"/>
    <property type="project" value="TreeGrafter"/>
</dbReference>
<accession>A0A1J5U6P6</accession>
<comment type="caution">
    <text evidence="7">The sequence shown here is derived from an EMBL/GenBank/DDBJ whole genome shotgun (WGS) entry which is preliminary data.</text>
</comment>
<evidence type="ECO:0000256" key="4">
    <source>
        <dbReference type="ARBA" id="ARBA00022989"/>
    </source>
</evidence>
<proteinExistence type="predicted"/>
<sequence length="199" mass="21480">MDTAELLLMLAFTLPISFLPGPNNLLSAAHSSQHGFRNTLPLILGMVLGWILLGTIVGYGALFIEENQGLLKSLTYIGIVYIIYLSYKIATAHLLEEGDSNEEGTKTGILLQVVNGKAFIHLLILMTTFGHVFGGGITGKIMIALVNGLVKLIGWLLWGAFGSGLKRIFSDPKSGILINRIMGLSLFGVAIWIGVNLQK</sequence>
<dbReference type="AlphaFoldDB" id="A0A1J5U6P6"/>
<evidence type="ECO:0000256" key="5">
    <source>
        <dbReference type="ARBA" id="ARBA00023136"/>
    </source>
</evidence>
<dbReference type="Proteomes" id="UP000183615">
    <property type="component" value="Unassembled WGS sequence"/>
</dbReference>
<feature type="transmembrane region" description="Helical" evidence="6">
    <location>
        <begin position="176"/>
        <end position="195"/>
    </location>
</feature>
<dbReference type="PANTHER" id="PTHR30086:SF20">
    <property type="entry name" value="ARGININE EXPORTER PROTEIN ARGO-RELATED"/>
    <property type="match status" value="1"/>
</dbReference>
<comment type="subcellular location">
    <subcellularLocation>
        <location evidence="1">Cell membrane</location>
        <topology evidence="1">Multi-pass membrane protein</topology>
    </subcellularLocation>
</comment>
<evidence type="ECO:0000313" key="8">
    <source>
        <dbReference type="Proteomes" id="UP000183615"/>
    </source>
</evidence>
<dbReference type="EMBL" id="MIYZ01000038">
    <property type="protein sequence ID" value="OIR21660.1"/>
    <property type="molecule type" value="Genomic_DNA"/>
</dbReference>
<keyword evidence="2" id="KW-1003">Cell membrane</keyword>
<protein>
    <recommendedName>
        <fullName evidence="9">Lysine transporter LysE</fullName>
    </recommendedName>
</protein>
<keyword evidence="5 6" id="KW-0472">Membrane</keyword>
<evidence type="ECO:0000256" key="1">
    <source>
        <dbReference type="ARBA" id="ARBA00004651"/>
    </source>
</evidence>
<reference evidence="7 8" key="1">
    <citation type="submission" date="2016-08" db="EMBL/GenBank/DDBJ databases">
        <title>New Insights into Marine Group III Euryarchaeota, from dark to light.</title>
        <authorList>
            <person name="Haro-Moreno J.M."/>
            <person name="Rodriguez-Valera F."/>
            <person name="Lopez-Garcia P."/>
            <person name="Moreira D."/>
            <person name="Martin-Cuadrado A.B."/>
        </authorList>
    </citation>
    <scope>NUCLEOTIDE SEQUENCE [LARGE SCALE GENOMIC DNA]</scope>
    <source>
        <strain evidence="7">CG-Epi2</strain>
    </source>
</reference>
<dbReference type="GO" id="GO:0005886">
    <property type="term" value="C:plasma membrane"/>
    <property type="evidence" value="ECO:0007669"/>
    <property type="project" value="UniProtKB-SubCell"/>
</dbReference>
<dbReference type="PANTHER" id="PTHR30086">
    <property type="entry name" value="ARGININE EXPORTER PROTEIN ARGO"/>
    <property type="match status" value="1"/>
</dbReference>
<organism evidence="7 8">
    <name type="scientific">Marine Group III euryarchaeote CG-Epi2</name>
    <dbReference type="NCBI Taxonomy" id="1888996"/>
    <lineage>
        <taxon>Archaea</taxon>
        <taxon>Methanobacteriati</taxon>
        <taxon>Thermoplasmatota</taxon>
        <taxon>Thermoplasmata</taxon>
        <taxon>Candidatus Thermoprofundales</taxon>
    </lineage>
</organism>
<feature type="transmembrane region" description="Helical" evidence="6">
    <location>
        <begin position="76"/>
        <end position="95"/>
    </location>
</feature>